<keyword evidence="1" id="KW-0472">Membrane</keyword>
<accession>A0AAU9IDY9</accession>
<evidence type="ECO:0000313" key="3">
    <source>
        <dbReference type="Proteomes" id="UP001162131"/>
    </source>
</evidence>
<proteinExistence type="predicted"/>
<keyword evidence="3" id="KW-1185">Reference proteome</keyword>
<comment type="caution">
    <text evidence="2">The sequence shown here is derived from an EMBL/GenBank/DDBJ whole genome shotgun (WGS) entry which is preliminary data.</text>
</comment>
<keyword evidence="1" id="KW-0812">Transmembrane</keyword>
<gene>
    <name evidence="2" type="ORF">BSTOLATCC_MIC3874</name>
</gene>
<sequence>MTDRRINFEIVLSTFDCFLCRFFQLRDTFVSIPVYTTIPSIQFWDTIVVPFHIVFLNVRTSAFGNFFSLSFPENLENDLLGVETLKVPSNRLIDLQASLRSWVAIVAWAHLIGYLILKFRSPKIS</sequence>
<protein>
    <submittedName>
        <fullName evidence="2">Uncharacterized protein</fullName>
    </submittedName>
</protein>
<dbReference type="EMBL" id="CAJZBQ010000004">
    <property type="protein sequence ID" value="CAG9311586.1"/>
    <property type="molecule type" value="Genomic_DNA"/>
</dbReference>
<keyword evidence="1" id="KW-1133">Transmembrane helix</keyword>
<dbReference type="AlphaFoldDB" id="A0AAU9IDY9"/>
<dbReference type="Proteomes" id="UP001162131">
    <property type="component" value="Unassembled WGS sequence"/>
</dbReference>
<organism evidence="2 3">
    <name type="scientific">Blepharisma stoltei</name>
    <dbReference type="NCBI Taxonomy" id="1481888"/>
    <lineage>
        <taxon>Eukaryota</taxon>
        <taxon>Sar</taxon>
        <taxon>Alveolata</taxon>
        <taxon>Ciliophora</taxon>
        <taxon>Postciliodesmatophora</taxon>
        <taxon>Heterotrichea</taxon>
        <taxon>Heterotrichida</taxon>
        <taxon>Blepharismidae</taxon>
        <taxon>Blepharisma</taxon>
    </lineage>
</organism>
<evidence type="ECO:0000256" key="1">
    <source>
        <dbReference type="SAM" id="Phobius"/>
    </source>
</evidence>
<evidence type="ECO:0000313" key="2">
    <source>
        <dbReference type="EMBL" id="CAG9311586.1"/>
    </source>
</evidence>
<name>A0AAU9IDY9_9CILI</name>
<reference evidence="2" key="1">
    <citation type="submission" date="2021-09" db="EMBL/GenBank/DDBJ databases">
        <authorList>
            <consortium name="AG Swart"/>
            <person name="Singh M."/>
            <person name="Singh A."/>
            <person name="Seah K."/>
            <person name="Emmerich C."/>
        </authorList>
    </citation>
    <scope>NUCLEOTIDE SEQUENCE</scope>
    <source>
        <strain evidence="2">ATCC30299</strain>
    </source>
</reference>
<feature type="transmembrane region" description="Helical" evidence="1">
    <location>
        <begin position="99"/>
        <end position="117"/>
    </location>
</feature>